<keyword evidence="1" id="KW-1133">Transmembrane helix</keyword>
<feature type="transmembrane region" description="Helical" evidence="1">
    <location>
        <begin position="20"/>
        <end position="38"/>
    </location>
</feature>
<gene>
    <name evidence="2" type="ORF">ZOSMA_136G00330</name>
</gene>
<dbReference type="InterPro" id="IPR010471">
    <property type="entry name" value="DUF1068"/>
</dbReference>
<keyword evidence="1" id="KW-0812">Transmembrane</keyword>
<evidence type="ECO:0000256" key="1">
    <source>
        <dbReference type="SAM" id="Phobius"/>
    </source>
</evidence>
<evidence type="ECO:0000313" key="2">
    <source>
        <dbReference type="EMBL" id="KMZ74065.1"/>
    </source>
</evidence>
<comment type="caution">
    <text evidence="2">The sequence shown here is derived from an EMBL/GenBank/DDBJ whole genome shotgun (WGS) entry which is preliminary data.</text>
</comment>
<sequence>MPMMSGGVRRGSRGCLRGFLLVLSIFIVVYVFGVFMYGKRGGTIGRNRSEYEVDDEDFGNGCASCVCDCPPQLSLQKMVPGLVSLSFPDCGKDDPELSKEMSKPILDLLSEEIRLQAVVANENNKHMNLTIIQAKKLGTQYQRELDKCNTATETCEEAREHAEASLRNERRLTSQWERRARELGWTN</sequence>
<dbReference type="AlphaFoldDB" id="A0A0K9Q0U5"/>
<dbReference type="STRING" id="29655.A0A0K9Q0U5"/>
<reference evidence="3" key="1">
    <citation type="journal article" date="2016" name="Nature">
        <title>The genome of the seagrass Zostera marina reveals angiosperm adaptation to the sea.</title>
        <authorList>
            <person name="Olsen J.L."/>
            <person name="Rouze P."/>
            <person name="Verhelst B."/>
            <person name="Lin Y.-C."/>
            <person name="Bayer T."/>
            <person name="Collen J."/>
            <person name="Dattolo E."/>
            <person name="De Paoli E."/>
            <person name="Dittami S."/>
            <person name="Maumus F."/>
            <person name="Michel G."/>
            <person name="Kersting A."/>
            <person name="Lauritano C."/>
            <person name="Lohaus R."/>
            <person name="Toepel M."/>
            <person name="Tonon T."/>
            <person name="Vanneste K."/>
            <person name="Amirebrahimi M."/>
            <person name="Brakel J."/>
            <person name="Bostroem C."/>
            <person name="Chovatia M."/>
            <person name="Grimwood J."/>
            <person name="Jenkins J.W."/>
            <person name="Jueterbock A."/>
            <person name="Mraz A."/>
            <person name="Stam W.T."/>
            <person name="Tice H."/>
            <person name="Bornberg-Bauer E."/>
            <person name="Green P.J."/>
            <person name="Pearson G.A."/>
            <person name="Procaccini G."/>
            <person name="Duarte C.M."/>
            <person name="Schmutz J."/>
            <person name="Reusch T.B.H."/>
            <person name="Van de Peer Y."/>
        </authorList>
    </citation>
    <scope>NUCLEOTIDE SEQUENCE [LARGE SCALE GENOMIC DNA]</scope>
    <source>
        <strain evidence="3">cv. Finnish</strain>
    </source>
</reference>
<dbReference type="OrthoDB" id="1898954at2759"/>
<organism evidence="2 3">
    <name type="scientific">Zostera marina</name>
    <name type="common">Eelgrass</name>
    <dbReference type="NCBI Taxonomy" id="29655"/>
    <lineage>
        <taxon>Eukaryota</taxon>
        <taxon>Viridiplantae</taxon>
        <taxon>Streptophyta</taxon>
        <taxon>Embryophyta</taxon>
        <taxon>Tracheophyta</taxon>
        <taxon>Spermatophyta</taxon>
        <taxon>Magnoliopsida</taxon>
        <taxon>Liliopsida</taxon>
        <taxon>Zosteraceae</taxon>
        <taxon>Zostera</taxon>
    </lineage>
</organism>
<dbReference type="OMA" id="DKCNTAT"/>
<name>A0A0K9Q0U5_ZOSMR</name>
<dbReference type="Pfam" id="PF06364">
    <property type="entry name" value="DUF1068"/>
    <property type="match status" value="1"/>
</dbReference>
<proteinExistence type="predicted"/>
<keyword evidence="3" id="KW-1185">Reference proteome</keyword>
<dbReference type="EMBL" id="LFYR01000448">
    <property type="protein sequence ID" value="KMZ74065.1"/>
    <property type="molecule type" value="Genomic_DNA"/>
</dbReference>
<dbReference type="PANTHER" id="PTHR32254">
    <property type="entry name" value="EXPRESSED PROTEIN"/>
    <property type="match status" value="1"/>
</dbReference>
<accession>A0A0K9Q0U5</accession>
<keyword evidence="1" id="KW-0472">Membrane</keyword>
<evidence type="ECO:0000313" key="3">
    <source>
        <dbReference type="Proteomes" id="UP000036987"/>
    </source>
</evidence>
<dbReference type="PANTHER" id="PTHR32254:SF3">
    <property type="entry name" value="EXPRESSED PROTEIN-RELATED"/>
    <property type="match status" value="1"/>
</dbReference>
<protein>
    <submittedName>
        <fullName evidence="2">Uncharacterized protein</fullName>
    </submittedName>
</protein>
<dbReference type="Proteomes" id="UP000036987">
    <property type="component" value="Unassembled WGS sequence"/>
</dbReference>